<dbReference type="InterPro" id="IPR031800">
    <property type="entry name" value="PilZ_atypical"/>
</dbReference>
<dbReference type="RefSeq" id="WP_036207454.1">
    <property type="nucleotide sequence ID" value="NZ_AVPT01000003.1"/>
</dbReference>
<name>A0A0A0F7P7_9GAMM</name>
<feature type="domain" description="Cyclic di-GMP receptor atypical PilZ" evidence="1">
    <location>
        <begin position="46"/>
        <end position="183"/>
    </location>
</feature>
<proteinExistence type="predicted"/>
<accession>A0A0A0F7P7</accession>
<keyword evidence="3" id="KW-1185">Reference proteome</keyword>
<dbReference type="AlphaFoldDB" id="A0A0A0F7P7"/>
<evidence type="ECO:0000313" key="3">
    <source>
        <dbReference type="Proteomes" id="UP000029989"/>
    </source>
</evidence>
<dbReference type="Proteomes" id="UP000029989">
    <property type="component" value="Unassembled WGS sequence"/>
</dbReference>
<dbReference type="Pfam" id="PF16823">
    <property type="entry name" value="tPilZ"/>
    <property type="match status" value="1"/>
</dbReference>
<evidence type="ECO:0000259" key="1">
    <source>
        <dbReference type="Pfam" id="PF16823"/>
    </source>
</evidence>
<dbReference type="eggNOG" id="ENOG5033CX7">
    <property type="taxonomic scope" value="Bacteria"/>
</dbReference>
<gene>
    <name evidence="2" type="ORF">N799_07935</name>
</gene>
<organism evidence="2 3">
    <name type="scientific">Lysobacter arseniciresistens ZS79</name>
    <dbReference type="NCBI Taxonomy" id="913325"/>
    <lineage>
        <taxon>Bacteria</taxon>
        <taxon>Pseudomonadati</taxon>
        <taxon>Pseudomonadota</taxon>
        <taxon>Gammaproteobacteria</taxon>
        <taxon>Lysobacterales</taxon>
        <taxon>Lysobacteraceae</taxon>
        <taxon>Novilysobacter</taxon>
    </lineage>
</organism>
<dbReference type="STRING" id="913325.N799_07935"/>
<comment type="caution">
    <text evidence="2">The sequence shown here is derived from an EMBL/GenBank/DDBJ whole genome shotgun (WGS) entry which is preliminary data.</text>
</comment>
<reference evidence="2 3" key="1">
    <citation type="journal article" date="2015" name="Stand. Genomic Sci.">
        <title>Genomic information of the arsenic-resistant bacterium Lysobacter arseniciresistens type strain ZS79(T) and comparison of Lysobacter draft genomes.</title>
        <authorList>
            <person name="Liu L."/>
            <person name="Zhang S."/>
            <person name="Luo M."/>
            <person name="Wang G."/>
        </authorList>
    </citation>
    <scope>NUCLEOTIDE SEQUENCE [LARGE SCALE GENOMIC DNA]</scope>
    <source>
        <strain evidence="2 3">ZS79</strain>
    </source>
</reference>
<evidence type="ECO:0000313" key="2">
    <source>
        <dbReference type="EMBL" id="KGM57362.1"/>
    </source>
</evidence>
<protein>
    <recommendedName>
        <fullName evidence="1">Cyclic di-GMP receptor atypical PilZ domain-containing protein</fullName>
    </recommendedName>
</protein>
<sequence length="185" mass="19985">MNADSARDEVFGDSLACEEVRPAAFVPGALSPAAARTACLRGESLLRSLAVVEDSRGDDTDEHGAADVVLHRIEAKLDLLTALVASRFGEHFDPRRPLRWSSLGACLEVDEVVAPGTAGALRVQPSDWLPETLLLPATVLASVAHGRGQQLWLRFGPLTPALESALARHLFRVHRRAIAESRRGR</sequence>
<dbReference type="OrthoDB" id="9151696at2"/>
<dbReference type="EMBL" id="AVPT01000003">
    <property type="protein sequence ID" value="KGM57362.1"/>
    <property type="molecule type" value="Genomic_DNA"/>
</dbReference>